<name>A0A815IW80_9BILA</name>
<dbReference type="InterPro" id="IPR002110">
    <property type="entry name" value="Ankyrin_rpt"/>
</dbReference>
<gene>
    <name evidence="3" type="ORF">JXQ802_LOCUS33316</name>
    <name evidence="2" type="ORF">PYM288_LOCUS21774</name>
</gene>
<dbReference type="Gene3D" id="3.90.176.10">
    <property type="entry name" value="Toxin ADP-ribosyltransferase, Chain A, domain 1"/>
    <property type="match status" value="1"/>
</dbReference>
<dbReference type="EMBL" id="CAJNOL010001514">
    <property type="protein sequence ID" value="CAF1374184.1"/>
    <property type="molecule type" value="Genomic_DNA"/>
</dbReference>
<reference evidence="3" key="1">
    <citation type="submission" date="2021-02" db="EMBL/GenBank/DDBJ databases">
        <authorList>
            <person name="Nowell W R."/>
        </authorList>
    </citation>
    <scope>NUCLEOTIDE SEQUENCE</scope>
</reference>
<organism evidence="3 4">
    <name type="scientific">Rotaria sordida</name>
    <dbReference type="NCBI Taxonomy" id="392033"/>
    <lineage>
        <taxon>Eukaryota</taxon>
        <taxon>Metazoa</taxon>
        <taxon>Spiralia</taxon>
        <taxon>Gnathifera</taxon>
        <taxon>Rotifera</taxon>
        <taxon>Eurotatoria</taxon>
        <taxon>Bdelloidea</taxon>
        <taxon>Philodinida</taxon>
        <taxon>Philodinidae</taxon>
        <taxon>Rotaria</taxon>
    </lineage>
</organism>
<feature type="repeat" description="ANK" evidence="1">
    <location>
        <begin position="41"/>
        <end position="66"/>
    </location>
</feature>
<evidence type="ECO:0000313" key="3">
    <source>
        <dbReference type="EMBL" id="CAF1374184.1"/>
    </source>
</evidence>
<dbReference type="SUPFAM" id="SSF56399">
    <property type="entry name" value="ADP-ribosylation"/>
    <property type="match status" value="1"/>
</dbReference>
<dbReference type="EMBL" id="CAJNOH010000884">
    <property type="protein sequence ID" value="CAF1142293.1"/>
    <property type="molecule type" value="Genomic_DNA"/>
</dbReference>
<keyword evidence="1" id="KW-0040">ANK repeat</keyword>
<protein>
    <submittedName>
        <fullName evidence="3">Uncharacterized protein</fullName>
    </submittedName>
</protein>
<sequence length="327" mass="37453">MEPKSLEFSDLYIACGDGDIDLVQGLLASMSVEQINSIEPNGNTALHIASSNGHSRIVKLLLDTGVVSRSIRNQHNLTPYGEAQSEEIRQLFKRKNGAERFVDGMQDQGIRIEWMKADPTVQREVAWELKNHKWPWHTKPGLDEWINCIREKYLDGCLKDMHGIGLIRSFYQKAQASNDPVQLIKAYTAETQYYKILNERLAQLHESRESDNWWGHQDLLDIMLSHPSLDRFTYIGTTYRGMRITQHDLKLYSVGTLLMNKAFLSTSKDRAVAEVFGDSCGTQDGKFSAICMYEIRKPRSALEKPIQLFDSGFIDHYLNIQNGYVIF</sequence>
<keyword evidence="4" id="KW-1185">Reference proteome</keyword>
<comment type="caution">
    <text evidence="3">The sequence shown here is derived from an EMBL/GenBank/DDBJ whole genome shotgun (WGS) entry which is preliminary data.</text>
</comment>
<dbReference type="SUPFAM" id="SSF48403">
    <property type="entry name" value="Ankyrin repeat"/>
    <property type="match status" value="1"/>
</dbReference>
<proteinExistence type="predicted"/>
<evidence type="ECO:0000256" key="1">
    <source>
        <dbReference type="PROSITE-ProRule" id="PRU00023"/>
    </source>
</evidence>
<dbReference type="PROSITE" id="PS50088">
    <property type="entry name" value="ANK_REPEAT"/>
    <property type="match status" value="1"/>
</dbReference>
<accession>A0A815IW80</accession>
<dbReference type="SMART" id="SM00248">
    <property type="entry name" value="ANK"/>
    <property type="match status" value="2"/>
</dbReference>
<dbReference type="Pfam" id="PF12796">
    <property type="entry name" value="Ank_2"/>
    <property type="match status" value="1"/>
</dbReference>
<dbReference type="Gene3D" id="1.25.40.20">
    <property type="entry name" value="Ankyrin repeat-containing domain"/>
    <property type="match status" value="1"/>
</dbReference>
<dbReference type="Proteomes" id="UP000663870">
    <property type="component" value="Unassembled WGS sequence"/>
</dbReference>
<evidence type="ECO:0000313" key="2">
    <source>
        <dbReference type="EMBL" id="CAF1142293.1"/>
    </source>
</evidence>
<dbReference type="AlphaFoldDB" id="A0A815IW80"/>
<dbReference type="InterPro" id="IPR036770">
    <property type="entry name" value="Ankyrin_rpt-contain_sf"/>
</dbReference>
<dbReference type="Proteomes" id="UP000663854">
    <property type="component" value="Unassembled WGS sequence"/>
</dbReference>
<evidence type="ECO:0000313" key="4">
    <source>
        <dbReference type="Proteomes" id="UP000663870"/>
    </source>
</evidence>
<dbReference type="PROSITE" id="PS50297">
    <property type="entry name" value="ANK_REP_REGION"/>
    <property type="match status" value="1"/>
</dbReference>